<evidence type="ECO:0000313" key="10">
    <source>
        <dbReference type="EMBL" id="CZT10304.1"/>
    </source>
</evidence>
<dbReference type="GO" id="GO:0008270">
    <property type="term" value="F:zinc ion binding"/>
    <property type="evidence" value="ECO:0007669"/>
    <property type="project" value="InterPro"/>
</dbReference>
<evidence type="ECO:0000256" key="8">
    <source>
        <dbReference type="SAM" id="SignalP"/>
    </source>
</evidence>
<accession>A0A1E1LIQ4</accession>
<proteinExistence type="inferred from homology"/>
<dbReference type="InterPro" id="IPR000834">
    <property type="entry name" value="Peptidase_M14"/>
</dbReference>
<evidence type="ECO:0000256" key="3">
    <source>
        <dbReference type="ARBA" id="ARBA00022670"/>
    </source>
</evidence>
<comment type="similarity">
    <text evidence="2 7">Belongs to the peptidase M14 family.</text>
</comment>
<keyword evidence="10" id="KW-0121">Carboxypeptidase</keyword>
<dbReference type="Proteomes" id="UP000178912">
    <property type="component" value="Unassembled WGS sequence"/>
</dbReference>
<evidence type="ECO:0000256" key="1">
    <source>
        <dbReference type="ARBA" id="ARBA00001947"/>
    </source>
</evidence>
<evidence type="ECO:0000256" key="6">
    <source>
        <dbReference type="ARBA" id="ARBA00023049"/>
    </source>
</evidence>
<keyword evidence="3" id="KW-0645">Protease</keyword>
<evidence type="ECO:0000313" key="11">
    <source>
        <dbReference type="Proteomes" id="UP000178912"/>
    </source>
</evidence>
<dbReference type="GO" id="GO:0006508">
    <property type="term" value="P:proteolysis"/>
    <property type="evidence" value="ECO:0007669"/>
    <property type="project" value="UniProtKB-KW"/>
</dbReference>
<dbReference type="GO" id="GO:0004181">
    <property type="term" value="F:metallocarboxypeptidase activity"/>
    <property type="evidence" value="ECO:0007669"/>
    <property type="project" value="InterPro"/>
</dbReference>
<keyword evidence="4" id="KW-0378">Hydrolase</keyword>
<evidence type="ECO:0000259" key="9">
    <source>
        <dbReference type="PROSITE" id="PS52035"/>
    </source>
</evidence>
<dbReference type="PROSITE" id="PS51257">
    <property type="entry name" value="PROKAR_LIPOPROTEIN"/>
    <property type="match status" value="1"/>
</dbReference>
<keyword evidence="8" id="KW-0732">Signal</keyword>
<sequence>MKFSRIVPAILALVPISQSCLLPHESEVDGIMPVRRQTTNTGIAIGTGDRFQNGTVAPRGLGTQPAGTDLGTLLSVKEIESAFKGLARVYNLNTFETPFKTFENATIFGGKIGGKFNGQCDNSFRVFLNAAIHARERGSSDNLLYFLGDLLYAYKNKVGLTYGGRTFTFEDVRKAYSVGIVFLPLSNPDGVAWDQATHSCWRKNRNPASEIPGNPNSIGIDLNRNFDFLWDFPKLFTPTVAPNVASNDPAAQTFHGLSPQSEPETKSIVWVMDKFNALRWFMDIHSFAGVVLYNWGSDESQSSNSGMNFMNATYNEERGLMPDSPADGLKYSEYVPSNDWRDKVYAAMRMGNAMDASTGRHYEVEQSAYLYPTSGASDDYAYSRHFVHGSKSKIHGFTVEFGFGNDEASCAFYPTAAQYHQNMLETSAGFMEFLLSAEMIGLGDRGSCPGF</sequence>
<evidence type="ECO:0000256" key="5">
    <source>
        <dbReference type="ARBA" id="ARBA00022833"/>
    </source>
</evidence>
<feature type="signal peptide" evidence="8">
    <location>
        <begin position="1"/>
        <end position="19"/>
    </location>
</feature>
<dbReference type="SUPFAM" id="SSF53187">
    <property type="entry name" value="Zn-dependent exopeptidases"/>
    <property type="match status" value="1"/>
</dbReference>
<organism evidence="10 11">
    <name type="scientific">Rhynchosporium agropyri</name>
    <dbReference type="NCBI Taxonomy" id="914238"/>
    <lineage>
        <taxon>Eukaryota</taxon>
        <taxon>Fungi</taxon>
        <taxon>Dikarya</taxon>
        <taxon>Ascomycota</taxon>
        <taxon>Pezizomycotina</taxon>
        <taxon>Leotiomycetes</taxon>
        <taxon>Helotiales</taxon>
        <taxon>Ploettnerulaceae</taxon>
        <taxon>Rhynchosporium</taxon>
    </lineage>
</organism>
<feature type="chain" id="PRO_5009447104" evidence="8">
    <location>
        <begin position="20"/>
        <end position="451"/>
    </location>
</feature>
<feature type="domain" description="Peptidase M14" evidence="9">
    <location>
        <begin position="72"/>
        <end position="437"/>
    </location>
</feature>
<dbReference type="SMART" id="SM00631">
    <property type="entry name" value="Zn_pept"/>
    <property type="match status" value="1"/>
</dbReference>
<dbReference type="AlphaFoldDB" id="A0A1E1LIQ4"/>
<evidence type="ECO:0000256" key="2">
    <source>
        <dbReference type="ARBA" id="ARBA00005988"/>
    </source>
</evidence>
<feature type="active site" description="Proton donor/acceptor" evidence="7">
    <location>
        <position position="400"/>
    </location>
</feature>
<comment type="cofactor">
    <cofactor evidence="1">
        <name>Zn(2+)</name>
        <dbReference type="ChEBI" id="CHEBI:29105"/>
    </cofactor>
</comment>
<dbReference type="PANTHER" id="PTHR11705">
    <property type="entry name" value="PROTEASE FAMILY M14 CARBOXYPEPTIDASE A,B"/>
    <property type="match status" value="1"/>
</dbReference>
<dbReference type="PANTHER" id="PTHR11705:SF143">
    <property type="entry name" value="SLL0236 PROTEIN"/>
    <property type="match status" value="1"/>
</dbReference>
<keyword evidence="6" id="KW-0482">Metalloprotease</keyword>
<name>A0A1E1LIQ4_9HELO</name>
<dbReference type="Gene3D" id="3.40.630.10">
    <property type="entry name" value="Zn peptidases"/>
    <property type="match status" value="1"/>
</dbReference>
<dbReference type="PROSITE" id="PS52035">
    <property type="entry name" value="PEPTIDASE_M14"/>
    <property type="match status" value="1"/>
</dbReference>
<reference evidence="11" key="1">
    <citation type="submission" date="2016-03" db="EMBL/GenBank/DDBJ databases">
        <authorList>
            <person name="Guldener U."/>
        </authorList>
    </citation>
    <scope>NUCLEOTIDE SEQUENCE [LARGE SCALE GENOMIC DNA]</scope>
    <source>
        <strain evidence="11">04CH-RAC-A.6.1</strain>
    </source>
</reference>
<dbReference type="OrthoDB" id="3626597at2759"/>
<evidence type="ECO:0000256" key="4">
    <source>
        <dbReference type="ARBA" id="ARBA00022801"/>
    </source>
</evidence>
<gene>
    <name evidence="10" type="ORF">RAG0_14823</name>
</gene>
<dbReference type="Pfam" id="PF00246">
    <property type="entry name" value="Peptidase_M14"/>
    <property type="match status" value="1"/>
</dbReference>
<evidence type="ECO:0000256" key="7">
    <source>
        <dbReference type="PROSITE-ProRule" id="PRU01379"/>
    </source>
</evidence>
<dbReference type="EMBL" id="FJUX01000126">
    <property type="protein sequence ID" value="CZT10304.1"/>
    <property type="molecule type" value="Genomic_DNA"/>
</dbReference>
<protein>
    <submittedName>
        <fullName evidence="10">Related to carboxypeptidase A</fullName>
    </submittedName>
</protein>
<keyword evidence="11" id="KW-1185">Reference proteome</keyword>
<keyword evidence="5" id="KW-0862">Zinc</keyword>